<protein>
    <submittedName>
        <fullName evidence="5">Tankyrase-1</fullName>
    </submittedName>
</protein>
<keyword evidence="6" id="KW-1185">Reference proteome</keyword>
<reference evidence="4" key="2">
    <citation type="submission" date="2024-04" db="EMBL/GenBank/DDBJ databases">
        <authorList>
            <person name="Chen Y."/>
            <person name="Shah S."/>
            <person name="Dougan E. K."/>
            <person name="Thang M."/>
            <person name="Chan C."/>
        </authorList>
    </citation>
    <scope>NUCLEOTIDE SEQUENCE [LARGE SCALE GENOMIC DNA]</scope>
</reference>
<keyword evidence="2" id="KW-1133">Transmembrane helix</keyword>
<proteinExistence type="predicted"/>
<evidence type="ECO:0000313" key="3">
    <source>
        <dbReference type="EMBL" id="CAI4014770.1"/>
    </source>
</evidence>
<dbReference type="OrthoDB" id="411019at2759"/>
<dbReference type="EMBL" id="CAMXCT030006498">
    <property type="protein sequence ID" value="CAL4802082.1"/>
    <property type="molecule type" value="Genomic_DNA"/>
</dbReference>
<dbReference type="EMBL" id="CAMXCT010006498">
    <property type="protein sequence ID" value="CAI4014770.1"/>
    <property type="molecule type" value="Genomic_DNA"/>
</dbReference>
<evidence type="ECO:0000256" key="2">
    <source>
        <dbReference type="SAM" id="Phobius"/>
    </source>
</evidence>
<sequence length="145" mass="15999">MAGDGDAMVEEERHFALLLDVGLCMATLVALGCVSFIVGGWVKPRAPKYWTRRTWNPFSDDYYAEVEVTSELRDIVQQLFDMTTQSENMGRGEDGKWASHKSFRVLQAGGETMGIWRCTVSRTGLSGPLMPGSESPSAAGRSEMK</sequence>
<reference evidence="3" key="1">
    <citation type="submission" date="2022-10" db="EMBL/GenBank/DDBJ databases">
        <authorList>
            <person name="Chen Y."/>
            <person name="Dougan E. K."/>
            <person name="Chan C."/>
            <person name="Rhodes N."/>
            <person name="Thang M."/>
        </authorList>
    </citation>
    <scope>NUCLEOTIDE SEQUENCE</scope>
</reference>
<keyword evidence="2" id="KW-0472">Membrane</keyword>
<dbReference type="AlphaFoldDB" id="A0A9P1GI98"/>
<dbReference type="EMBL" id="CAMXCT020006498">
    <property type="protein sequence ID" value="CAL1168145.1"/>
    <property type="molecule type" value="Genomic_DNA"/>
</dbReference>
<name>A0A9P1GI98_9DINO</name>
<feature type="region of interest" description="Disordered" evidence="1">
    <location>
        <begin position="126"/>
        <end position="145"/>
    </location>
</feature>
<evidence type="ECO:0000313" key="4">
    <source>
        <dbReference type="EMBL" id="CAL1168145.1"/>
    </source>
</evidence>
<evidence type="ECO:0000313" key="5">
    <source>
        <dbReference type="EMBL" id="CAL4802082.1"/>
    </source>
</evidence>
<keyword evidence="2" id="KW-0812">Transmembrane</keyword>
<gene>
    <name evidence="3" type="ORF">C1SCF055_LOCUS39644</name>
</gene>
<evidence type="ECO:0000313" key="6">
    <source>
        <dbReference type="Proteomes" id="UP001152797"/>
    </source>
</evidence>
<dbReference type="Proteomes" id="UP001152797">
    <property type="component" value="Unassembled WGS sequence"/>
</dbReference>
<evidence type="ECO:0000256" key="1">
    <source>
        <dbReference type="SAM" id="MobiDB-lite"/>
    </source>
</evidence>
<feature type="transmembrane region" description="Helical" evidence="2">
    <location>
        <begin position="15"/>
        <end position="42"/>
    </location>
</feature>
<comment type="caution">
    <text evidence="3">The sequence shown here is derived from an EMBL/GenBank/DDBJ whole genome shotgun (WGS) entry which is preliminary data.</text>
</comment>
<organism evidence="3">
    <name type="scientific">Cladocopium goreaui</name>
    <dbReference type="NCBI Taxonomy" id="2562237"/>
    <lineage>
        <taxon>Eukaryota</taxon>
        <taxon>Sar</taxon>
        <taxon>Alveolata</taxon>
        <taxon>Dinophyceae</taxon>
        <taxon>Suessiales</taxon>
        <taxon>Symbiodiniaceae</taxon>
        <taxon>Cladocopium</taxon>
    </lineage>
</organism>
<accession>A0A9P1GI98</accession>